<gene>
    <name evidence="3" type="ORF">EOD43_19705</name>
</gene>
<feature type="region of interest" description="Disordered" evidence="1">
    <location>
        <begin position="42"/>
        <end position="72"/>
    </location>
</feature>
<keyword evidence="2" id="KW-0812">Transmembrane</keyword>
<dbReference type="RefSeq" id="WP_127745737.1">
    <property type="nucleotide sequence ID" value="NZ_SACN01000003.1"/>
</dbReference>
<keyword evidence="4" id="KW-1185">Reference proteome</keyword>
<evidence type="ECO:0000313" key="4">
    <source>
        <dbReference type="Proteomes" id="UP000282971"/>
    </source>
</evidence>
<evidence type="ECO:0000256" key="2">
    <source>
        <dbReference type="SAM" id="Phobius"/>
    </source>
</evidence>
<evidence type="ECO:0000313" key="3">
    <source>
        <dbReference type="EMBL" id="RVT90478.1"/>
    </source>
</evidence>
<accession>A0A437LYH4</accession>
<dbReference type="Proteomes" id="UP000282971">
    <property type="component" value="Unassembled WGS sequence"/>
</dbReference>
<feature type="transmembrane region" description="Helical" evidence="2">
    <location>
        <begin position="12"/>
        <end position="31"/>
    </location>
</feature>
<keyword evidence="2" id="KW-0472">Membrane</keyword>
<sequence length="72" mass="7854">MNLFGDGGALWSVITILGPLVLGAALAFALIRNRRMTRAQEELSERATREMKIESARAEGADGAAERLERQP</sequence>
<comment type="caution">
    <text evidence="3">The sequence shown here is derived from an EMBL/GenBank/DDBJ whole genome shotgun (WGS) entry which is preliminary data.</text>
</comment>
<name>A0A437LYH4_9SPHN</name>
<reference evidence="3 4" key="1">
    <citation type="submission" date="2019-01" db="EMBL/GenBank/DDBJ databases">
        <authorList>
            <person name="Chen W.-M."/>
        </authorList>
    </citation>
    <scope>NUCLEOTIDE SEQUENCE [LARGE SCALE GENOMIC DNA]</scope>
    <source>
        <strain evidence="3 4">CCP-7</strain>
    </source>
</reference>
<organism evidence="3 4">
    <name type="scientific">Sphingomonas crocodyli</name>
    <dbReference type="NCBI Taxonomy" id="1979270"/>
    <lineage>
        <taxon>Bacteria</taxon>
        <taxon>Pseudomonadati</taxon>
        <taxon>Pseudomonadota</taxon>
        <taxon>Alphaproteobacteria</taxon>
        <taxon>Sphingomonadales</taxon>
        <taxon>Sphingomonadaceae</taxon>
        <taxon>Sphingomonas</taxon>
    </lineage>
</organism>
<proteinExistence type="predicted"/>
<dbReference type="EMBL" id="SACN01000003">
    <property type="protein sequence ID" value="RVT90478.1"/>
    <property type="molecule type" value="Genomic_DNA"/>
</dbReference>
<evidence type="ECO:0000256" key="1">
    <source>
        <dbReference type="SAM" id="MobiDB-lite"/>
    </source>
</evidence>
<dbReference type="AlphaFoldDB" id="A0A437LYH4"/>
<protein>
    <submittedName>
        <fullName evidence="3">Uncharacterized protein</fullName>
    </submittedName>
</protein>
<dbReference type="OrthoDB" id="7575805at2"/>
<keyword evidence="2" id="KW-1133">Transmembrane helix</keyword>